<proteinExistence type="predicted"/>
<keyword evidence="1" id="KW-0175">Coiled coil</keyword>
<dbReference type="EMBL" id="CAJNOH010008103">
    <property type="protein sequence ID" value="CAF1472880.1"/>
    <property type="molecule type" value="Genomic_DNA"/>
</dbReference>
<feature type="coiled-coil region" evidence="1">
    <location>
        <begin position="2"/>
        <end position="29"/>
    </location>
</feature>
<reference evidence="2" key="1">
    <citation type="submission" date="2021-02" db="EMBL/GenBank/DDBJ databases">
        <authorList>
            <person name="Nowell W R."/>
        </authorList>
    </citation>
    <scope>NUCLEOTIDE SEQUENCE</scope>
</reference>
<name>A0A815R7C5_9BILA</name>
<evidence type="ECO:0000313" key="4">
    <source>
        <dbReference type="Proteomes" id="UP000663854"/>
    </source>
</evidence>
<evidence type="ECO:0000256" key="1">
    <source>
        <dbReference type="SAM" id="Coils"/>
    </source>
</evidence>
<dbReference type="Proteomes" id="UP000663854">
    <property type="component" value="Unassembled WGS sequence"/>
</dbReference>
<evidence type="ECO:0000313" key="3">
    <source>
        <dbReference type="EMBL" id="CAF1645575.1"/>
    </source>
</evidence>
<comment type="caution">
    <text evidence="2">The sequence shown here is derived from an EMBL/GenBank/DDBJ whole genome shotgun (WGS) entry which is preliminary data.</text>
</comment>
<accession>A0A815R7C5</accession>
<protein>
    <submittedName>
        <fullName evidence="2">Uncharacterized protein</fullName>
    </submittedName>
</protein>
<evidence type="ECO:0000313" key="2">
    <source>
        <dbReference type="EMBL" id="CAF1472880.1"/>
    </source>
</evidence>
<dbReference type="AlphaFoldDB" id="A0A815R7C5"/>
<evidence type="ECO:0000313" key="5">
    <source>
        <dbReference type="Proteomes" id="UP000663870"/>
    </source>
</evidence>
<dbReference type="EMBL" id="CAJNOL010009782">
    <property type="protein sequence ID" value="CAF1645575.1"/>
    <property type="molecule type" value="Genomic_DNA"/>
</dbReference>
<keyword evidence="5" id="KW-1185">Reference proteome</keyword>
<sequence length="34" mass="4064">RRQGLQEDIEDILREQAEKKKRLAQMKKRPKTAA</sequence>
<dbReference type="Proteomes" id="UP000663870">
    <property type="component" value="Unassembled WGS sequence"/>
</dbReference>
<organism evidence="2 4">
    <name type="scientific">Rotaria sordida</name>
    <dbReference type="NCBI Taxonomy" id="392033"/>
    <lineage>
        <taxon>Eukaryota</taxon>
        <taxon>Metazoa</taxon>
        <taxon>Spiralia</taxon>
        <taxon>Gnathifera</taxon>
        <taxon>Rotifera</taxon>
        <taxon>Eurotatoria</taxon>
        <taxon>Bdelloidea</taxon>
        <taxon>Philodinida</taxon>
        <taxon>Philodinidae</taxon>
        <taxon>Rotaria</taxon>
    </lineage>
</organism>
<gene>
    <name evidence="3" type="ORF">JXQ802_LOCUS53823</name>
    <name evidence="2" type="ORF">PYM288_LOCUS37415</name>
</gene>
<feature type="non-terminal residue" evidence="2">
    <location>
        <position position="1"/>
    </location>
</feature>